<keyword evidence="3" id="KW-0472">Membrane</keyword>
<evidence type="ECO:0000313" key="5">
    <source>
        <dbReference type="Proteomes" id="UP001165085"/>
    </source>
</evidence>
<protein>
    <submittedName>
        <fullName evidence="4">Uncharacterized protein</fullName>
    </submittedName>
</protein>
<proteinExistence type="predicted"/>
<name>A0A9W7B9V8_9STRA</name>
<comment type="caution">
    <text evidence="4">The sequence shown here is derived from an EMBL/GenBank/DDBJ whole genome shotgun (WGS) entry which is preliminary data.</text>
</comment>
<feature type="compositionally biased region" description="Pro residues" evidence="2">
    <location>
        <begin position="1"/>
        <end position="11"/>
    </location>
</feature>
<evidence type="ECO:0000256" key="3">
    <source>
        <dbReference type="SAM" id="Phobius"/>
    </source>
</evidence>
<feature type="compositionally biased region" description="Polar residues" evidence="2">
    <location>
        <begin position="20"/>
        <end position="32"/>
    </location>
</feature>
<dbReference type="Proteomes" id="UP001165085">
    <property type="component" value="Unassembled WGS sequence"/>
</dbReference>
<keyword evidence="3" id="KW-0812">Transmembrane</keyword>
<feature type="compositionally biased region" description="Polar residues" evidence="2">
    <location>
        <begin position="304"/>
        <end position="324"/>
    </location>
</feature>
<accession>A0A9W7B9V8</accession>
<keyword evidence="3" id="KW-1133">Transmembrane helix</keyword>
<feature type="transmembrane region" description="Helical" evidence="3">
    <location>
        <begin position="51"/>
        <end position="72"/>
    </location>
</feature>
<evidence type="ECO:0000256" key="1">
    <source>
        <dbReference type="SAM" id="Coils"/>
    </source>
</evidence>
<keyword evidence="5" id="KW-1185">Reference proteome</keyword>
<gene>
    <name evidence="4" type="ORF">TrST_g12532</name>
</gene>
<evidence type="ECO:0000256" key="2">
    <source>
        <dbReference type="SAM" id="MobiDB-lite"/>
    </source>
</evidence>
<feature type="region of interest" description="Disordered" evidence="2">
    <location>
        <begin position="1"/>
        <end position="40"/>
    </location>
</feature>
<reference evidence="5" key="1">
    <citation type="journal article" date="2023" name="Commun. Biol.">
        <title>Genome analysis of Parmales, the sister group of diatoms, reveals the evolutionary specialization of diatoms from phago-mixotrophs to photoautotrophs.</title>
        <authorList>
            <person name="Ban H."/>
            <person name="Sato S."/>
            <person name="Yoshikawa S."/>
            <person name="Yamada K."/>
            <person name="Nakamura Y."/>
            <person name="Ichinomiya M."/>
            <person name="Sato N."/>
            <person name="Blanc-Mathieu R."/>
            <person name="Endo H."/>
            <person name="Kuwata A."/>
            <person name="Ogata H."/>
        </authorList>
    </citation>
    <scope>NUCLEOTIDE SEQUENCE [LARGE SCALE GENOMIC DNA]</scope>
    <source>
        <strain evidence="5">NIES 3701</strain>
    </source>
</reference>
<evidence type="ECO:0000313" key="4">
    <source>
        <dbReference type="EMBL" id="GMH82270.1"/>
    </source>
</evidence>
<feature type="region of interest" description="Disordered" evidence="2">
    <location>
        <begin position="292"/>
        <end position="324"/>
    </location>
</feature>
<dbReference type="OrthoDB" id="192197at2759"/>
<feature type="coiled-coil region" evidence="1">
    <location>
        <begin position="118"/>
        <end position="152"/>
    </location>
</feature>
<dbReference type="AlphaFoldDB" id="A0A9W7B9V8"/>
<sequence length="324" mass="36277">MSSPPSSPSYSPPTMDIESGQMSPSESLPDYSNKTDDPDDLLKQRSNYNPVFVTLSVLATINLGNAVYLLAFGVIPSVLAYFTLVAAFVVAPYSVWSRWRLQSLDGFLEVENRIRREVNRLTVENVRLSRSINKLEANVESFSEENARLITSVNDLQLVEKSMADLAGSAGTSLESMKALIEQNKNVLQRCEIIQRQTQNLCTSMSMQNLFSLILQCDVDGSGNFDQAELKLIAEGMKGLEPDFREDVFYCVLKRKRERLGIEKNTLSGMMEVARNMMNENLPERDRIIARKRNMTRDDLPPTVRQSLGSPQTSFGSEVTAGVQ</sequence>
<feature type="transmembrane region" description="Helical" evidence="3">
    <location>
        <begin position="78"/>
        <end position="96"/>
    </location>
</feature>
<dbReference type="EMBL" id="BRXY01000267">
    <property type="protein sequence ID" value="GMH82270.1"/>
    <property type="molecule type" value="Genomic_DNA"/>
</dbReference>
<organism evidence="4 5">
    <name type="scientific">Triparma strigata</name>
    <dbReference type="NCBI Taxonomy" id="1606541"/>
    <lineage>
        <taxon>Eukaryota</taxon>
        <taxon>Sar</taxon>
        <taxon>Stramenopiles</taxon>
        <taxon>Ochrophyta</taxon>
        <taxon>Bolidophyceae</taxon>
        <taxon>Parmales</taxon>
        <taxon>Triparmaceae</taxon>
        <taxon>Triparma</taxon>
    </lineage>
</organism>
<keyword evidence="1" id="KW-0175">Coiled coil</keyword>